<reference evidence="2" key="1">
    <citation type="submission" date="2021-06" db="EMBL/GenBank/DDBJ databases">
        <title>Updating the genus Pseudomonas: Description of 43 new species and partition of the Pseudomonas putida group.</title>
        <authorList>
            <person name="Girard L."/>
            <person name="Lood C."/>
            <person name="Vandamme P."/>
            <person name="Rokni-Zadeh H."/>
            <person name="van Noort V."/>
            <person name="Hofte M."/>
            <person name="Lavigne R."/>
            <person name="De Mot R."/>
        </authorList>
    </citation>
    <scope>NUCLEOTIDE SEQUENCE</scope>
    <source>
        <strain evidence="2">CMR12a</strain>
    </source>
</reference>
<organism evidence="2 3">
    <name type="scientific">Pseudomonas sessilinigenes</name>
    <dbReference type="NCBI Taxonomy" id="658629"/>
    <lineage>
        <taxon>Bacteria</taxon>
        <taxon>Pseudomonadati</taxon>
        <taxon>Pseudomonadota</taxon>
        <taxon>Gammaproteobacteria</taxon>
        <taxon>Pseudomonadales</taxon>
        <taxon>Pseudomonadaceae</taxon>
        <taxon>Pseudomonas</taxon>
    </lineage>
</organism>
<keyword evidence="3" id="KW-1185">Reference proteome</keyword>
<dbReference type="RefSeq" id="WP_124347771.1">
    <property type="nucleotide sequence ID" value="NZ_CP027706.1"/>
</dbReference>
<sequence>MRAQTTLLSKDRPLNFLQKLLSIFNKPAPAKSVPPLATPEPGPVDTPAHDQPSSAEQELIALMDAGAACLERHWQTIGTCEQDVLGFAISPSFMGGPHWPSTRQAYRIVRRPNSIILATEGLSDPFDDGEGQGNGFEMELFIETPDIPAHAQGPQGDVYPFADSWAFELLRCVANTVADAGGYVSRLERYGVLSLELPGVSQSRAMCEQLPEHFVSNDDCVGVLIGGPTASFPTYLPDMPLSPVTLVPVVVITASELEYLRNGGGPAREDLVARLNASGLGHVSHLQRASVI</sequence>
<dbReference type="Proteomes" id="UP000693952">
    <property type="component" value="Chromosome"/>
</dbReference>
<evidence type="ECO:0000313" key="2">
    <source>
        <dbReference type="EMBL" id="QXH39134.1"/>
    </source>
</evidence>
<evidence type="ECO:0000256" key="1">
    <source>
        <dbReference type="SAM" id="MobiDB-lite"/>
    </source>
</evidence>
<gene>
    <name evidence="2" type="ORF">KSS89_23270</name>
</gene>
<evidence type="ECO:0000313" key="3">
    <source>
        <dbReference type="Proteomes" id="UP000693952"/>
    </source>
</evidence>
<protein>
    <submittedName>
        <fullName evidence="2">Suppressor of fused domain protein</fullName>
    </submittedName>
</protein>
<dbReference type="EMBL" id="CP077074">
    <property type="protein sequence ID" value="QXH39134.1"/>
    <property type="molecule type" value="Genomic_DNA"/>
</dbReference>
<accession>A0ABX8MIJ4</accession>
<feature type="region of interest" description="Disordered" evidence="1">
    <location>
        <begin position="31"/>
        <end position="54"/>
    </location>
</feature>
<proteinExistence type="predicted"/>
<name>A0ABX8MIJ4_9PSED</name>